<evidence type="ECO:0000259" key="1">
    <source>
        <dbReference type="Pfam" id="PF14498"/>
    </source>
</evidence>
<dbReference type="PANTHER" id="PTHR31084:SF0">
    <property type="entry name" value="ALPHA-L-FUCOSIDASE 2"/>
    <property type="match status" value="1"/>
</dbReference>
<dbReference type="InterPro" id="IPR008928">
    <property type="entry name" value="6-hairpin_glycosidase_sf"/>
</dbReference>
<dbReference type="GO" id="GO:0005975">
    <property type="term" value="P:carbohydrate metabolic process"/>
    <property type="evidence" value="ECO:0007669"/>
    <property type="project" value="InterPro"/>
</dbReference>
<reference evidence="4" key="1">
    <citation type="submission" date="2024-04" db="EMBL/GenBank/DDBJ databases">
        <authorList>
            <person name="Roder T."/>
            <person name="Oberhansli S."/>
            <person name="Kreuzer M."/>
        </authorList>
    </citation>
    <scope>NUCLEOTIDE SEQUENCE</scope>
    <source>
        <strain evidence="4">LWS13-1.2</strain>
    </source>
</reference>
<protein>
    <submittedName>
        <fullName evidence="4">Glycoside hydrolase N-terminal domain-containing protein</fullName>
    </submittedName>
</protein>
<dbReference type="Pfam" id="PF22124">
    <property type="entry name" value="Glyco_hydro_95_cat"/>
    <property type="match status" value="1"/>
</dbReference>
<evidence type="ECO:0000259" key="3">
    <source>
        <dbReference type="Pfam" id="PF22124"/>
    </source>
</evidence>
<proteinExistence type="predicted"/>
<dbReference type="InterPro" id="IPR054363">
    <property type="entry name" value="GH95_cat"/>
</dbReference>
<name>A0AAU6SEE7_9MICO</name>
<sequence>MTIRTGFWSSSAGIDWEHGLIAGTGSLGAVLSGTPTRHSIHVCHEEFFLPVNSAKAAPRIEPAIAEVRAAALAGDAETATAITQRLARDDGYDGSMIWTDPFVPVAELTWSPDTAVEDGQYRRIGDFTTGRVEVEWTDGAGVGSGIALIPDRATGGMSIELWSDHDHSGVLALDFGEAPRDPGEYPSTDYGVFLEPAVPTIDGSRMTLDVKVAEGNLSPFVRENPPSPWPPRHARLIVDLPAGIDAEPESGAVRLRLTAGRTVRLPIRVELFGGIAEAEVAAADTHASLFEACSLDLSSGVDDAVPYDDVLQRARAGDPQGLLAAVELAFASGRHTIISSTGVLPPTLVGIWQGTRRPAWSGDWTQNGNVQHGGVASLIASGTPELLTSYLRAIFRHVDDYAANAQRIFGAPGWLLPARFDSHGNSNHFAPAFPHLYWMAGGAWVLRLAWDQFTATGDVDILREYAWPLASNVMAFTLAVALPGDDGLLHLAPSYSPENTPGNRASPIGVDATMDVAAFRDAARLAIRIADILGEEADRDAWRSFADRLPPYRVTDEGTFAEWLDPTIAEEIGHRHVSQLYPFWYEDDEAASAPELRAAALETIRRKLAWRNEKPWAAGDGRMEMAFGLVGLGLAAARLGDAEAARQCVESLAHDFWRSNAVSTHDGDAIFNVDASGGLPAVVIEMLVQSQPNRISLLPALPNSWSRGSISGVRARGGVVVENLRWDEDVLVSTLRAAGGSAAARDGDVVDVRGPDGEHASVDLSTGPVTVQFPRSIAARPDSGVQHDE</sequence>
<dbReference type="GO" id="GO:0004560">
    <property type="term" value="F:alpha-L-fucosidase activity"/>
    <property type="evidence" value="ECO:0007669"/>
    <property type="project" value="TreeGrafter"/>
</dbReference>
<gene>
    <name evidence="4" type="ORF">MRBLWS13_002953</name>
</gene>
<keyword evidence="4" id="KW-0378">Hydrolase</keyword>
<evidence type="ECO:0000313" key="4">
    <source>
        <dbReference type="EMBL" id="WZO35257.1"/>
    </source>
</evidence>
<dbReference type="Pfam" id="PF14498">
    <property type="entry name" value="Glyco_hyd_65N_2"/>
    <property type="match status" value="1"/>
</dbReference>
<dbReference type="Gene3D" id="1.50.10.10">
    <property type="match status" value="1"/>
</dbReference>
<organism evidence="4">
    <name type="scientific">Microbacterium sp. LWS13-1.2</name>
    <dbReference type="NCBI Taxonomy" id="3135264"/>
    <lineage>
        <taxon>Bacteria</taxon>
        <taxon>Bacillati</taxon>
        <taxon>Actinomycetota</taxon>
        <taxon>Actinomycetes</taxon>
        <taxon>Micrococcales</taxon>
        <taxon>Microbacteriaceae</taxon>
        <taxon>Microbacterium</taxon>
    </lineage>
</organism>
<dbReference type="EMBL" id="CP151632">
    <property type="protein sequence ID" value="WZO35257.1"/>
    <property type="molecule type" value="Genomic_DNA"/>
</dbReference>
<accession>A0AAU6SEE7</accession>
<dbReference type="Pfam" id="PF21307">
    <property type="entry name" value="Glyco_hydro_95_C"/>
    <property type="match status" value="1"/>
</dbReference>
<dbReference type="InterPro" id="IPR049053">
    <property type="entry name" value="AFCA-like_C"/>
</dbReference>
<evidence type="ECO:0000259" key="2">
    <source>
        <dbReference type="Pfam" id="PF21307"/>
    </source>
</evidence>
<dbReference type="Gene3D" id="2.70.98.50">
    <property type="entry name" value="putative glycoside hydrolase family protein from bacillus halodurans"/>
    <property type="match status" value="1"/>
</dbReference>
<dbReference type="InterPro" id="IPR027414">
    <property type="entry name" value="GH95_N_dom"/>
</dbReference>
<dbReference type="SUPFAM" id="SSF48208">
    <property type="entry name" value="Six-hairpin glycosidases"/>
    <property type="match status" value="1"/>
</dbReference>
<dbReference type="InterPro" id="IPR012341">
    <property type="entry name" value="6hp_glycosidase-like_sf"/>
</dbReference>
<feature type="domain" description="Glycosyl hydrolase family 95 N-terminal" evidence="1">
    <location>
        <begin position="8"/>
        <end position="139"/>
    </location>
</feature>
<dbReference type="RefSeq" id="WP_349426094.1">
    <property type="nucleotide sequence ID" value="NZ_CP151632.1"/>
</dbReference>
<feature type="domain" description="Alpha fucosidase A-like C-terminal" evidence="2">
    <location>
        <begin position="689"/>
        <end position="732"/>
    </location>
</feature>
<dbReference type="PANTHER" id="PTHR31084">
    <property type="entry name" value="ALPHA-L-FUCOSIDASE 2"/>
    <property type="match status" value="1"/>
</dbReference>
<dbReference type="AlphaFoldDB" id="A0AAU6SEE7"/>
<feature type="domain" description="Glycosyl hydrolase family 95 catalytic" evidence="3">
    <location>
        <begin position="281"/>
        <end position="687"/>
    </location>
</feature>